<sequence length="357" mass="40756">MIVVLDYHRFDEFSESPNIDNIFDEFSESPNIDNIFSCTDSSIHPLREIIENGYKYIQLNIIIISIFKSFLFACSLRAMKDHERAILEERINYYLAKRTERIVFAELDTGGKIIECPNCHVQFTPTLGKIYKEQISFETGSRISLHVKAAKLTYLLETAQQKQRDVLVVLSHVLCQFGRTYGVRPENQARPPQVYRIVPPQGNGVAPPQDNQDGPRSYQVVPIPQVNKDLPQTYHLVPCRNGVPQVNQDPSTFYQVVPRQVNEVPPQVNRVVPRPANEVPPQVNRIVPPRVYQRRNRAATAETESTASSSFNQKPEIIVVEYPDDSVAETVRMVATKRVVEVEQDKTEEAGNKKIRL</sequence>
<feature type="region of interest" description="Disordered" evidence="1">
    <location>
        <begin position="195"/>
        <end position="215"/>
    </location>
</feature>
<evidence type="ECO:0000256" key="1">
    <source>
        <dbReference type="SAM" id="MobiDB-lite"/>
    </source>
</evidence>
<reference evidence="2" key="1">
    <citation type="submission" date="1998-05" db="EMBL/GenBank/DDBJ databases">
        <title>Genomic sequence for Arabidopsis thaliana BAC T17H7 from Chromosome 1.</title>
        <authorList>
            <person name="Buehler E."/>
            <person name="Shinn P."/>
            <person name="Dewar K."/>
            <person name="Feng J."/>
            <person name="Kim C."/>
            <person name="Li Y."/>
            <person name="Sun H."/>
            <person name="Conway A."/>
            <person name="Conway A."/>
            <person name="Kurtz D."/>
            <person name="Oji O."/>
            <person name="Shen Y.K."/>
            <person name="Toriumi M."/>
            <person name="Vysotskaia V."/>
            <person name="Yu G."/>
            <person name="Davis R.W."/>
            <person name="Federspiel N.A."/>
            <person name="Theologis A."/>
            <person name="Ecker J.R."/>
        </authorList>
    </citation>
    <scope>NUCLEOTIDE SEQUENCE</scope>
</reference>
<dbReference type="EMBL" id="AC004135">
    <property type="protein sequence ID" value="AAD32936.1"/>
    <property type="molecule type" value="Genomic_DNA"/>
</dbReference>
<dbReference type="PIR" id="A86434">
    <property type="entry name" value="A86434"/>
</dbReference>
<evidence type="ECO:0000313" key="2">
    <source>
        <dbReference type="EMBL" id="AAD32936.1"/>
    </source>
</evidence>
<organism evidence="2">
    <name type="scientific">Arabidopsis thaliana</name>
    <name type="common">Mouse-ear cress</name>
    <dbReference type="NCBI Taxonomy" id="3702"/>
    <lineage>
        <taxon>Eukaryota</taxon>
        <taxon>Viridiplantae</taxon>
        <taxon>Streptophyta</taxon>
        <taxon>Embryophyta</taxon>
        <taxon>Tracheophyta</taxon>
        <taxon>Spermatophyta</taxon>
        <taxon>Magnoliopsida</taxon>
        <taxon>eudicotyledons</taxon>
        <taxon>Gunneridae</taxon>
        <taxon>Pentapetalae</taxon>
        <taxon>rosids</taxon>
        <taxon>malvids</taxon>
        <taxon>Brassicales</taxon>
        <taxon>Brassicaceae</taxon>
        <taxon>Camelineae</taxon>
        <taxon>Arabidopsis</taxon>
    </lineage>
</organism>
<proteinExistence type="predicted"/>
<name>Q9SY25_ARATH</name>
<reference key="2">
    <citation type="journal article" date="2000" name="Nature">
        <title>Sequence and analysis of chromosome 1 of the plant Arabidopsis thaliana.</title>
        <authorList>
            <person name="Theologis A."/>
            <person name="Ecker J.R."/>
            <person name="Palm C.J."/>
            <person name="Federspiel N.A."/>
            <person name="Kaul S."/>
            <person name="White O."/>
            <person name="Alonso J."/>
            <person name="Altafi H."/>
            <person name="Araujo R."/>
            <person name="Bowman C.L."/>
            <person name="Brooks S.Y."/>
            <person name="Buehler E."/>
            <person name="Chan A."/>
            <person name="Chao Q."/>
            <person name="Chen H."/>
            <person name="Cheuk R.F."/>
            <person name="Chin C.W."/>
            <person name="Chung M.K."/>
            <person name="Conn L."/>
            <person name="Conway A.B."/>
            <person name="Conway A.R."/>
            <person name="Creasy T.H."/>
            <person name="Dewar K."/>
            <person name="Dunn P."/>
            <person name="Etgu P."/>
            <person name="Feldblyum T.V."/>
            <person name="Feng J."/>
            <person name="Fong B."/>
            <person name="Fujii C.Y."/>
            <person name="Gill J.E."/>
            <person name="Goldsmith A.D."/>
            <person name="Haas B."/>
            <person name="Hansen N.F."/>
            <person name="Hughes B."/>
            <person name="Huizar L."/>
            <person name="Hunter J.L."/>
            <person name="Jenkins J."/>
            <person name="Johnson-Hopson C."/>
            <person name="Khan S."/>
            <person name="Khaykin E."/>
            <person name="Kim C.J."/>
            <person name="Koo H.L."/>
            <person name="Kremenetskaia I."/>
            <person name="Kurtz D.B."/>
            <person name="Kwan A."/>
            <person name="Lam B."/>
            <person name="Langin-Hooper S."/>
            <person name="Lee A."/>
            <person name="Lee J.M."/>
            <person name="Lenz C.A."/>
            <person name="Li J.H."/>
            <person name="Li Y."/>
            <person name="Lin X."/>
            <person name="Liu S.X."/>
            <person name="Liu Z.A."/>
            <person name="Luros J.S."/>
            <person name="Maiti R."/>
            <person name="Marziali A."/>
            <person name="Militscher J."/>
            <person name="Miranda M."/>
            <person name="Nguyen M."/>
            <person name="Nierman W.C."/>
            <person name="Osborne B.I."/>
            <person name="Pai G."/>
            <person name="Peterson J."/>
            <person name="Pham P.K."/>
            <person name="Rizzo M."/>
            <person name="Rooney T."/>
            <person name="Rowley D."/>
            <person name="Sakano H."/>
            <person name="Salzberg S.L."/>
            <person name="Schwartz J.R."/>
            <person name="Shinn P."/>
            <person name="Southwick A.M."/>
            <person name="Sun H."/>
            <person name="Tallon L.J."/>
            <person name="Tambunga G."/>
            <person name="Toriumi M.J."/>
            <person name="Town C.D."/>
            <person name="Utterback T."/>
            <person name="Van Aken S."/>
            <person name="Vaysberg M."/>
            <person name="Vysotskaia V.S."/>
            <person name="Walker M."/>
            <person name="Wu D."/>
            <person name="Yu G."/>
            <person name="Fraser C.M."/>
            <person name="Venter J.C."/>
            <person name="Davis R.W."/>
        </authorList>
    </citation>
    <scope>NUCLEOTIDE SEQUENCE [LARGE SCALE GENOMIC DNA]</scope>
    <source>
        <strain>cv. Columbia</strain>
    </source>
</reference>
<dbReference type="AlphaFoldDB" id="Q9SY25"/>
<accession>Q9SY25</accession>
<reference evidence="2" key="3">
    <citation type="submission" date="2000-06" db="EMBL/GenBank/DDBJ databases">
        <authorList>
            <person name="Cheuk R."/>
            <person name="Shinn P."/>
            <person name="Brooks S."/>
            <person name="Buehler E."/>
            <person name="Chao Q."/>
            <person name="Johnson-Hopson C."/>
            <person name="Khan S."/>
            <person name="Kim C."/>
            <person name="Altafi H."/>
            <person name="Bei B."/>
            <person name="Chin C."/>
            <person name="Chiou J."/>
            <person name="Choi E."/>
            <person name="Conn L."/>
            <person name="Conway A."/>
            <person name="Gonzalez A."/>
            <person name="Hansen N."/>
            <person name="Howing B."/>
            <person name="Koo T."/>
            <person name="Lam B."/>
            <person name="Lee J."/>
            <person name="Lenz C."/>
            <person name="Li J."/>
            <person name="Liu A."/>
            <person name="Liu J."/>
            <person name="Liu S."/>
            <person name="Mukharsky N."/>
            <person name="Nguyen M."/>
            <person name="Palm C."/>
            <person name="Pham P."/>
            <person name="Sakano H."/>
            <person name="Schwartz J."/>
            <person name="Southwick A."/>
            <person name="Thaveri A."/>
            <person name="Toriumi M."/>
            <person name="Vaysberg M."/>
            <person name="Yu G."/>
            <person name="Davis R."/>
            <person name="Federspiel N."/>
            <person name="Theologis A."/>
            <person name="Ecker J."/>
        </authorList>
    </citation>
    <scope>NUCLEOTIDE SEQUENCE</scope>
</reference>
<protein>
    <submittedName>
        <fullName evidence="2">T17H7.11</fullName>
    </submittedName>
</protein>
<dbReference type="ExpressionAtlas" id="Q9SY25">
    <property type="expression patterns" value="baseline and differential"/>
</dbReference>